<evidence type="ECO:0000313" key="3">
    <source>
        <dbReference type="EMBL" id="MBB4612735.1"/>
    </source>
</evidence>
<dbReference type="Pfam" id="PF13476">
    <property type="entry name" value="AAA_23"/>
    <property type="match status" value="1"/>
</dbReference>
<keyword evidence="3" id="KW-0540">Nuclease</keyword>
<feature type="coiled-coil region" evidence="1">
    <location>
        <begin position="556"/>
        <end position="617"/>
    </location>
</feature>
<dbReference type="SUPFAM" id="SSF75712">
    <property type="entry name" value="Rad50 coiled-coil Zn hook"/>
    <property type="match status" value="1"/>
</dbReference>
<dbReference type="GO" id="GO:0006302">
    <property type="term" value="P:double-strand break repair"/>
    <property type="evidence" value="ECO:0007669"/>
    <property type="project" value="InterPro"/>
</dbReference>
<protein>
    <submittedName>
        <fullName evidence="3">Exonuclease SbcC</fullName>
    </submittedName>
</protein>
<dbReference type="AlphaFoldDB" id="A0A7W7AAM0"/>
<gene>
    <name evidence="3" type="ORF">GGR37_000981</name>
</gene>
<dbReference type="Proteomes" id="UP000538566">
    <property type="component" value="Unassembled WGS sequence"/>
</dbReference>
<feature type="coiled-coil region" evidence="1">
    <location>
        <begin position="351"/>
        <end position="392"/>
    </location>
</feature>
<keyword evidence="1" id="KW-0175">Coiled coil</keyword>
<keyword evidence="3" id="KW-0378">Hydrolase</keyword>
<feature type="domain" description="Rad50/SbcC-type AAA" evidence="2">
    <location>
        <begin position="8"/>
        <end position="62"/>
    </location>
</feature>
<dbReference type="InterPro" id="IPR038729">
    <property type="entry name" value="Rad50/SbcC_AAA"/>
</dbReference>
<dbReference type="RefSeq" id="WP_144901100.1">
    <property type="nucleotide sequence ID" value="NZ_JACHOA010000001.1"/>
</dbReference>
<dbReference type="InterPro" id="IPR027417">
    <property type="entry name" value="P-loop_NTPase"/>
</dbReference>
<evidence type="ECO:0000313" key="4">
    <source>
        <dbReference type="Proteomes" id="UP000538566"/>
    </source>
</evidence>
<dbReference type="EMBL" id="JACHOA010000001">
    <property type="protein sequence ID" value="MBB4612735.1"/>
    <property type="molecule type" value="Genomic_DNA"/>
</dbReference>
<accession>A0A7W7AAM0</accession>
<dbReference type="SUPFAM" id="SSF52540">
    <property type="entry name" value="P-loop containing nucleoside triphosphate hydrolases"/>
    <property type="match status" value="1"/>
</dbReference>
<dbReference type="GO" id="GO:0016887">
    <property type="term" value="F:ATP hydrolysis activity"/>
    <property type="evidence" value="ECO:0007669"/>
    <property type="project" value="InterPro"/>
</dbReference>
<dbReference type="PANTHER" id="PTHR32114">
    <property type="entry name" value="ABC TRANSPORTER ABCH.3"/>
    <property type="match status" value="1"/>
</dbReference>
<proteinExistence type="predicted"/>
<keyword evidence="3" id="KW-0269">Exonuclease</keyword>
<sequence>MTGPRLKSLIIENFRSLRGKVVIPLDAQVVLVHGTNGMGKTSVLSALELGLTGKIAHLAADGEGYKSYLTTLDSGGGSISLATSAPHCEGGRTEGTLKFNDETFTPAPLLDARDGRFFAERCYLPQATLGRLLEIYDDQKTDSTSPLTQFVKELLGLDPLDALVDGLDPAFNVTRIRRIAPDYRRAEMLKTSLQEQVGKSDRSIAAATAEAEARRARVNEILGNIGGNAPLIVTDETDLSAMRADIRSAQDEDRGLSDLSRQRSELRGLLERWQSLPSDDASRDIAGKERTDQAASNSFMLWRSDERTGNALDRAIDSVRSAFSDVPSLDDGPEKARSEALRRAAGEEKRLESLLATHAAATENIEKLNAVVQRSSSRIEELNKDLASSAEDARSLASALAGVVPHIHGETCPVCDRDFAQQDVGPLSSHIAAKIASLTSEAGRLQALAAARAEESARLSKAQRDLLGAGNGQLSPEDVATYTVRKAQMADLAQQLRNLEVVAQEGVRLLAASANARQTLVLARRRDELSVSMLPEIETAVQAALGQSPSAYPEIEAALNEAVRATEAKIAAAERVGSLRIEALAELDSRIRDLEKLRTLQSERDRDQKRLTDVEKALKNVETSRGHAKKVSEAADTVRSEIVKKVFSTSLNKVWRDLFVRLAPSEQFVPAFRLPTGSGGKVEAILETLHRSGKASGSPGAMLSQGNLNTAALTLFLALHLSVPVRMPWLVLDDPVQSMDDVHTAQFAALLRTLAKGMDRQIIIAVHERALFDYLTLELSPAFPGDSLIAVEITRNFDGHAVAMPRAFSFEEDRAIAA</sequence>
<evidence type="ECO:0000259" key="2">
    <source>
        <dbReference type="Pfam" id="PF13476"/>
    </source>
</evidence>
<dbReference type="OrthoDB" id="9795626at2"/>
<evidence type="ECO:0000256" key="1">
    <source>
        <dbReference type="SAM" id="Coils"/>
    </source>
</evidence>
<reference evidence="3 4" key="1">
    <citation type="submission" date="2020-08" db="EMBL/GenBank/DDBJ databases">
        <title>Genomic Encyclopedia of Type Strains, Phase IV (KMG-IV): sequencing the most valuable type-strain genomes for metagenomic binning, comparative biology and taxonomic classification.</title>
        <authorList>
            <person name="Goeker M."/>
        </authorList>
    </citation>
    <scope>NUCLEOTIDE SEQUENCE [LARGE SCALE GENOMIC DNA]</scope>
    <source>
        <strain evidence="3 4">DSM 17507</strain>
    </source>
</reference>
<dbReference type="PANTHER" id="PTHR32114:SF2">
    <property type="entry name" value="ABC TRANSPORTER ABCH.3"/>
    <property type="match status" value="1"/>
</dbReference>
<dbReference type="GO" id="GO:0004527">
    <property type="term" value="F:exonuclease activity"/>
    <property type="evidence" value="ECO:0007669"/>
    <property type="project" value="UniProtKB-KW"/>
</dbReference>
<name>A0A7W7AAM0_9SPHN</name>
<organism evidence="3 4">
    <name type="scientific">Novosphingobium taihuense</name>
    <dbReference type="NCBI Taxonomy" id="260085"/>
    <lineage>
        <taxon>Bacteria</taxon>
        <taxon>Pseudomonadati</taxon>
        <taxon>Pseudomonadota</taxon>
        <taxon>Alphaproteobacteria</taxon>
        <taxon>Sphingomonadales</taxon>
        <taxon>Sphingomonadaceae</taxon>
        <taxon>Novosphingobium</taxon>
    </lineage>
</organism>
<dbReference type="Gene3D" id="3.40.50.300">
    <property type="entry name" value="P-loop containing nucleotide triphosphate hydrolases"/>
    <property type="match status" value="2"/>
</dbReference>
<comment type="caution">
    <text evidence="3">The sequence shown here is derived from an EMBL/GenBank/DDBJ whole genome shotgun (WGS) entry which is preliminary data.</text>
</comment>
<keyword evidence="4" id="KW-1185">Reference proteome</keyword>